<evidence type="ECO:0000256" key="14">
    <source>
        <dbReference type="ARBA" id="ARBA00023303"/>
    </source>
</evidence>
<dbReference type="GO" id="GO:0030322">
    <property type="term" value="P:stabilization of membrane potential"/>
    <property type="evidence" value="ECO:0007669"/>
    <property type="project" value="TreeGrafter"/>
</dbReference>
<dbReference type="GO" id="GO:0046872">
    <property type="term" value="F:metal ion binding"/>
    <property type="evidence" value="ECO:0007669"/>
    <property type="project" value="UniProtKB-KW"/>
</dbReference>
<dbReference type="InterPro" id="IPR003280">
    <property type="entry name" value="2pore_dom_K_chnl"/>
</dbReference>
<sequence length="418" mass="46748">LGCCYCHCCEIHLNQDNARFLFLAGLMAVYLLCGAAIFSAIEHPMEMENQERWNRILANFSHHFNISPGEFRRFLREYERAMAAGVRMDTLRPRWDFTGAFYFVGTVVSTIGFGMTTPVTATGKIFLIFYGMIGCAGTILFFNLFLERIITLLAVIMRAFRVHQLRMKGVFPETIGGPFKGEEEANSLIGWKPSVYNVLTILGIAALVISCCASATYTKAEGWNYVDSLYFCFVTFSTIGFGDLVSSQRYSYESEGLYGFGNFVFILLGVCCIYSLFNVISIVIKQFLNWLLLQCCACCKKVHQPRRRWGRQHRFATASASAGRPLRSEVSMDTEAVFESETDARCMSVEMSTIRDFLALTASTSNKAAVTAFPRPQGPETTNGHLKIAWSTHQNGLKNDIGSLAVMNNKLAETSDNS</sequence>
<keyword evidence="13 17" id="KW-0472">Membrane</keyword>
<evidence type="ECO:0000313" key="19">
    <source>
        <dbReference type="Ensembl" id="ENSLACP00000006812.1"/>
    </source>
</evidence>
<keyword evidence="10" id="KW-0630">Potassium</keyword>
<evidence type="ECO:0000313" key="20">
    <source>
        <dbReference type="Proteomes" id="UP000008672"/>
    </source>
</evidence>
<evidence type="ECO:0000256" key="11">
    <source>
        <dbReference type="ARBA" id="ARBA00022989"/>
    </source>
</evidence>
<dbReference type="FunFam" id="1.10.287.70:FF:000070">
    <property type="entry name" value="Potassium channel, subfamily K, member 12 like"/>
    <property type="match status" value="1"/>
</dbReference>
<dbReference type="EMBL" id="AFYH01015700">
    <property type="status" value="NOT_ANNOTATED_CDS"/>
    <property type="molecule type" value="Genomic_DNA"/>
</dbReference>
<dbReference type="GO" id="GO:0005886">
    <property type="term" value="C:plasma membrane"/>
    <property type="evidence" value="ECO:0007669"/>
    <property type="project" value="UniProtKB-SubCell"/>
</dbReference>
<evidence type="ECO:0000256" key="16">
    <source>
        <dbReference type="RuleBase" id="RU003857"/>
    </source>
</evidence>
<accession>H3AAZ1</accession>
<keyword evidence="14 16" id="KW-0407">Ion channel</keyword>
<reference evidence="20" key="1">
    <citation type="submission" date="2011-08" db="EMBL/GenBank/DDBJ databases">
        <title>The draft genome of Latimeria chalumnae.</title>
        <authorList>
            <person name="Di Palma F."/>
            <person name="Alfoldi J."/>
            <person name="Johnson J."/>
            <person name="Berlin A."/>
            <person name="Gnerre S."/>
            <person name="Jaffe D."/>
            <person name="MacCallum I."/>
            <person name="Young S."/>
            <person name="Walker B.J."/>
            <person name="Lander E."/>
            <person name="Lindblad-Toh K."/>
        </authorList>
    </citation>
    <scope>NUCLEOTIDE SEQUENCE [LARGE SCALE GENOMIC DNA]</scope>
    <source>
        <strain evidence="20">Wild caught</strain>
    </source>
</reference>
<dbReference type="Pfam" id="PF07885">
    <property type="entry name" value="Ion_trans_2"/>
    <property type="match status" value="2"/>
</dbReference>
<dbReference type="HOGENOM" id="CLU_022504_3_1_1"/>
<evidence type="ECO:0000256" key="1">
    <source>
        <dbReference type="ARBA" id="ARBA00004651"/>
    </source>
</evidence>
<evidence type="ECO:0000256" key="8">
    <source>
        <dbReference type="ARBA" id="ARBA00022826"/>
    </source>
</evidence>
<feature type="domain" description="Potassium channel" evidence="18">
    <location>
        <begin position="92"/>
        <end position="149"/>
    </location>
</feature>
<keyword evidence="12 16" id="KW-0406">Ion transport</keyword>
<evidence type="ECO:0000256" key="5">
    <source>
        <dbReference type="ARBA" id="ARBA00022538"/>
    </source>
</evidence>
<dbReference type="Gene3D" id="1.10.287.70">
    <property type="match status" value="1"/>
</dbReference>
<keyword evidence="11 17" id="KW-1133">Transmembrane helix</keyword>
<dbReference type="PRINTS" id="PR01333">
    <property type="entry name" value="2POREKCHANEL"/>
</dbReference>
<dbReference type="Proteomes" id="UP000008672">
    <property type="component" value="Unassembled WGS sequence"/>
</dbReference>
<dbReference type="AlphaFoldDB" id="H3AAZ1"/>
<comment type="catalytic activity">
    <reaction evidence="15">
        <text>K(+)(in) = K(+)(out)</text>
        <dbReference type="Rhea" id="RHEA:29463"/>
        <dbReference type="ChEBI" id="CHEBI:29103"/>
    </reaction>
</comment>
<evidence type="ECO:0000256" key="4">
    <source>
        <dbReference type="ARBA" id="ARBA00022475"/>
    </source>
</evidence>
<dbReference type="InterPro" id="IPR005410">
    <property type="entry name" value="2pore_dom_K_chnl_THIK"/>
</dbReference>
<dbReference type="STRING" id="7897.ENSLACP00000006812"/>
<keyword evidence="5" id="KW-0633">Potassium transport</keyword>
<keyword evidence="6 16" id="KW-0812">Transmembrane</keyword>
<evidence type="ECO:0000259" key="18">
    <source>
        <dbReference type="Pfam" id="PF07885"/>
    </source>
</evidence>
<dbReference type="OMA" id="WNRILAN"/>
<comment type="subcellular location">
    <subcellularLocation>
        <location evidence="1">Cell membrane</location>
        <topology evidence="1">Multi-pass membrane protein</topology>
    </subcellularLocation>
</comment>
<keyword evidence="20" id="KW-1185">Reference proteome</keyword>
<evidence type="ECO:0000256" key="15">
    <source>
        <dbReference type="ARBA" id="ARBA00034430"/>
    </source>
</evidence>
<dbReference type="eggNOG" id="KOG4404">
    <property type="taxonomic scope" value="Eukaryota"/>
</dbReference>
<dbReference type="InterPro" id="IPR013099">
    <property type="entry name" value="K_chnl_dom"/>
</dbReference>
<feature type="transmembrane region" description="Helical" evidence="17">
    <location>
        <begin position="97"/>
        <end position="115"/>
    </location>
</feature>
<keyword evidence="4" id="KW-1003">Cell membrane</keyword>
<evidence type="ECO:0000256" key="6">
    <source>
        <dbReference type="ARBA" id="ARBA00022692"/>
    </source>
</evidence>
<evidence type="ECO:0000256" key="13">
    <source>
        <dbReference type="ARBA" id="ARBA00023136"/>
    </source>
</evidence>
<evidence type="ECO:0000256" key="2">
    <source>
        <dbReference type="ARBA" id="ARBA00006666"/>
    </source>
</evidence>
<dbReference type="PANTHER" id="PTHR11003">
    <property type="entry name" value="POTASSIUM CHANNEL, SUBFAMILY K"/>
    <property type="match status" value="1"/>
</dbReference>
<keyword evidence="3 16" id="KW-0813">Transport</keyword>
<evidence type="ECO:0000256" key="3">
    <source>
        <dbReference type="ARBA" id="ARBA00022448"/>
    </source>
</evidence>
<feature type="transmembrane region" description="Helical" evidence="17">
    <location>
        <begin position="195"/>
        <end position="216"/>
    </location>
</feature>
<evidence type="ECO:0000256" key="12">
    <source>
        <dbReference type="ARBA" id="ARBA00023065"/>
    </source>
</evidence>
<evidence type="ECO:0000256" key="17">
    <source>
        <dbReference type="SAM" id="Phobius"/>
    </source>
</evidence>
<evidence type="ECO:0000256" key="10">
    <source>
        <dbReference type="ARBA" id="ARBA00022958"/>
    </source>
</evidence>
<keyword evidence="7" id="KW-0479">Metal-binding</keyword>
<reference evidence="19" key="3">
    <citation type="submission" date="2025-09" db="UniProtKB">
        <authorList>
            <consortium name="Ensembl"/>
        </authorList>
    </citation>
    <scope>IDENTIFICATION</scope>
</reference>
<organism evidence="19 20">
    <name type="scientific">Latimeria chalumnae</name>
    <name type="common">Coelacanth</name>
    <dbReference type="NCBI Taxonomy" id="7897"/>
    <lineage>
        <taxon>Eukaryota</taxon>
        <taxon>Metazoa</taxon>
        <taxon>Chordata</taxon>
        <taxon>Craniata</taxon>
        <taxon>Vertebrata</taxon>
        <taxon>Euteleostomi</taxon>
        <taxon>Coelacanthiformes</taxon>
        <taxon>Coelacanthidae</taxon>
        <taxon>Latimeria</taxon>
    </lineage>
</organism>
<feature type="transmembrane region" description="Helical" evidence="17">
    <location>
        <begin position="257"/>
        <end position="277"/>
    </location>
</feature>
<dbReference type="GO" id="GO:0015271">
    <property type="term" value="F:outward rectifier potassium channel activity"/>
    <property type="evidence" value="ECO:0007669"/>
    <property type="project" value="TreeGrafter"/>
</dbReference>
<dbReference type="Bgee" id="ENSLACG00000006046">
    <property type="expression patterns" value="Expressed in chordate pharynx and 2 other cell types or tissues"/>
</dbReference>
<keyword evidence="9" id="KW-0851">Voltage-gated channel</keyword>
<gene>
    <name evidence="19" type="primary">LOC102360190</name>
</gene>
<dbReference type="PRINTS" id="PR01588">
    <property type="entry name" value="THIKCHANNEL"/>
</dbReference>
<dbReference type="GO" id="GO:0034702">
    <property type="term" value="C:monoatomic ion channel complex"/>
    <property type="evidence" value="ECO:0007669"/>
    <property type="project" value="UniProtKB-KW"/>
</dbReference>
<feature type="transmembrane region" description="Helical" evidence="17">
    <location>
        <begin position="20"/>
        <end position="41"/>
    </location>
</feature>
<name>H3AAZ1_LATCH</name>
<feature type="transmembrane region" description="Helical" evidence="17">
    <location>
        <begin position="127"/>
        <end position="157"/>
    </location>
</feature>
<evidence type="ECO:0000256" key="9">
    <source>
        <dbReference type="ARBA" id="ARBA00022882"/>
    </source>
</evidence>
<reference evidence="19" key="2">
    <citation type="submission" date="2025-08" db="UniProtKB">
        <authorList>
            <consortium name="Ensembl"/>
        </authorList>
    </citation>
    <scope>IDENTIFICATION</scope>
</reference>
<dbReference type="SUPFAM" id="SSF81324">
    <property type="entry name" value="Voltage-gated potassium channels"/>
    <property type="match status" value="2"/>
</dbReference>
<protein>
    <recommendedName>
        <fullName evidence="18">Potassium channel domain-containing protein</fullName>
    </recommendedName>
</protein>
<dbReference type="GO" id="GO:0022841">
    <property type="term" value="F:potassium ion leak channel activity"/>
    <property type="evidence" value="ECO:0007669"/>
    <property type="project" value="TreeGrafter"/>
</dbReference>
<feature type="domain" description="Potassium channel" evidence="18">
    <location>
        <begin position="205"/>
        <end position="285"/>
    </location>
</feature>
<dbReference type="Ensembl" id="ENSLACT00000006870.1">
    <property type="protein sequence ID" value="ENSLACP00000006812.1"/>
    <property type="gene ID" value="ENSLACG00000006046.1"/>
</dbReference>
<dbReference type="PANTHER" id="PTHR11003:SF11">
    <property type="entry name" value="POTASSIUM CHANNEL SUBFAMILY K MEMBER 12"/>
    <property type="match status" value="1"/>
</dbReference>
<feature type="transmembrane region" description="Helical" evidence="17">
    <location>
        <begin position="228"/>
        <end position="245"/>
    </location>
</feature>
<evidence type="ECO:0000256" key="7">
    <source>
        <dbReference type="ARBA" id="ARBA00022723"/>
    </source>
</evidence>
<dbReference type="GeneTree" id="ENSGT00940000161424"/>
<proteinExistence type="inferred from homology"/>
<keyword evidence="8" id="KW-0631">Potassium channel</keyword>
<comment type="similarity">
    <text evidence="2 16">Belongs to the two pore domain potassium channel (TC 1.A.1.8) family.</text>
</comment>
<dbReference type="InParanoid" id="H3AAZ1"/>